<reference evidence="7" key="1">
    <citation type="submission" date="2022-03" db="EMBL/GenBank/DDBJ databases">
        <authorList>
            <person name="Lindestad O."/>
        </authorList>
    </citation>
    <scope>NUCLEOTIDE SEQUENCE</scope>
</reference>
<dbReference type="GO" id="GO:0036503">
    <property type="term" value="P:ERAD pathway"/>
    <property type="evidence" value="ECO:0007669"/>
    <property type="project" value="InterPro"/>
</dbReference>
<feature type="non-terminal residue" evidence="7">
    <location>
        <position position="1"/>
    </location>
</feature>
<evidence type="ECO:0000256" key="5">
    <source>
        <dbReference type="ARBA" id="ARBA00022786"/>
    </source>
</evidence>
<dbReference type="GO" id="GO:0005634">
    <property type="term" value="C:nucleus"/>
    <property type="evidence" value="ECO:0007669"/>
    <property type="project" value="TreeGrafter"/>
</dbReference>
<feature type="domain" description="Ubiquitin conjugation factor E4 core" evidence="6">
    <location>
        <begin position="24"/>
        <end position="104"/>
    </location>
</feature>
<evidence type="ECO:0000256" key="4">
    <source>
        <dbReference type="ARBA" id="ARBA00022679"/>
    </source>
</evidence>
<organism evidence="7 8">
    <name type="scientific">Pararge aegeria aegeria</name>
    <dbReference type="NCBI Taxonomy" id="348720"/>
    <lineage>
        <taxon>Eukaryota</taxon>
        <taxon>Metazoa</taxon>
        <taxon>Ecdysozoa</taxon>
        <taxon>Arthropoda</taxon>
        <taxon>Hexapoda</taxon>
        <taxon>Insecta</taxon>
        <taxon>Pterygota</taxon>
        <taxon>Neoptera</taxon>
        <taxon>Endopterygota</taxon>
        <taxon>Lepidoptera</taxon>
        <taxon>Glossata</taxon>
        <taxon>Ditrysia</taxon>
        <taxon>Papilionoidea</taxon>
        <taxon>Nymphalidae</taxon>
        <taxon>Satyrinae</taxon>
        <taxon>Satyrini</taxon>
        <taxon>Parargina</taxon>
        <taxon>Pararge</taxon>
    </lineage>
</organism>
<dbReference type="PANTHER" id="PTHR13931">
    <property type="entry name" value="UBIQUITINATION FACTOR E4"/>
    <property type="match status" value="1"/>
</dbReference>
<evidence type="ECO:0000313" key="8">
    <source>
        <dbReference type="Proteomes" id="UP000838756"/>
    </source>
</evidence>
<dbReference type="InterPro" id="IPR019474">
    <property type="entry name" value="Ub_conjug_fac_E4_core"/>
</dbReference>
<dbReference type="InterPro" id="IPR045132">
    <property type="entry name" value="UBE4"/>
</dbReference>
<protein>
    <recommendedName>
        <fullName evidence="3">RING-type E3 ubiquitin transferase</fullName>
        <ecNumber evidence="3">2.3.2.27</ecNumber>
    </recommendedName>
</protein>
<evidence type="ECO:0000256" key="3">
    <source>
        <dbReference type="ARBA" id="ARBA00012483"/>
    </source>
</evidence>
<proteinExistence type="predicted"/>
<dbReference type="GO" id="GO:0006511">
    <property type="term" value="P:ubiquitin-dependent protein catabolic process"/>
    <property type="evidence" value="ECO:0007669"/>
    <property type="project" value="InterPro"/>
</dbReference>
<keyword evidence="4" id="KW-0808">Transferase</keyword>
<accession>A0A8S4QJF5</accession>
<dbReference type="GO" id="GO:0005737">
    <property type="term" value="C:cytoplasm"/>
    <property type="evidence" value="ECO:0007669"/>
    <property type="project" value="TreeGrafter"/>
</dbReference>
<evidence type="ECO:0000313" key="7">
    <source>
        <dbReference type="EMBL" id="CAH2210968.1"/>
    </source>
</evidence>
<keyword evidence="8" id="KW-1185">Reference proteome</keyword>
<dbReference type="EC" id="2.3.2.27" evidence="3"/>
<sequence length="104" mass="11872">MGKVAGKRRMGCKRKSWLRNIRGESGAWANLPAQEREQNLANLSHIGMLARFDNILGRDTIRTLVRLTAHAPYVFCHPTLVDRIASMLNYFLLHLVGPNKKNFK</sequence>
<comment type="pathway">
    <text evidence="2">Protein modification; protein ubiquitination.</text>
</comment>
<name>A0A8S4QJF5_9NEOP</name>
<dbReference type="AlphaFoldDB" id="A0A8S4QJF5"/>
<dbReference type="GO" id="GO:0000209">
    <property type="term" value="P:protein polyubiquitination"/>
    <property type="evidence" value="ECO:0007669"/>
    <property type="project" value="TreeGrafter"/>
</dbReference>
<dbReference type="GO" id="GO:0000151">
    <property type="term" value="C:ubiquitin ligase complex"/>
    <property type="evidence" value="ECO:0007669"/>
    <property type="project" value="InterPro"/>
</dbReference>
<dbReference type="GO" id="GO:0034450">
    <property type="term" value="F:ubiquitin-ubiquitin ligase activity"/>
    <property type="evidence" value="ECO:0007669"/>
    <property type="project" value="InterPro"/>
</dbReference>
<dbReference type="EMBL" id="CAKXAJ010008818">
    <property type="protein sequence ID" value="CAH2210968.1"/>
    <property type="molecule type" value="Genomic_DNA"/>
</dbReference>
<evidence type="ECO:0000256" key="1">
    <source>
        <dbReference type="ARBA" id="ARBA00000900"/>
    </source>
</evidence>
<evidence type="ECO:0000259" key="6">
    <source>
        <dbReference type="Pfam" id="PF10408"/>
    </source>
</evidence>
<dbReference type="OrthoDB" id="20295at2759"/>
<evidence type="ECO:0000256" key="2">
    <source>
        <dbReference type="ARBA" id="ARBA00004906"/>
    </source>
</evidence>
<dbReference type="PANTHER" id="PTHR13931:SF16">
    <property type="entry name" value="UBIQUITIN CONJUGATION FACTOR E4 A"/>
    <property type="match status" value="1"/>
</dbReference>
<dbReference type="Pfam" id="PF10408">
    <property type="entry name" value="Ufd2P_core"/>
    <property type="match status" value="1"/>
</dbReference>
<gene>
    <name evidence="7" type="primary">jg2356</name>
    <name evidence="7" type="ORF">PAEG_LOCUS2817</name>
</gene>
<comment type="caution">
    <text evidence="7">The sequence shown here is derived from an EMBL/GenBank/DDBJ whole genome shotgun (WGS) entry which is preliminary data.</text>
</comment>
<dbReference type="Proteomes" id="UP000838756">
    <property type="component" value="Unassembled WGS sequence"/>
</dbReference>
<comment type="catalytic activity">
    <reaction evidence="1">
        <text>S-ubiquitinyl-[E2 ubiquitin-conjugating enzyme]-L-cysteine + [acceptor protein]-L-lysine = [E2 ubiquitin-conjugating enzyme]-L-cysteine + N(6)-ubiquitinyl-[acceptor protein]-L-lysine.</text>
        <dbReference type="EC" id="2.3.2.27"/>
    </reaction>
</comment>
<keyword evidence="5" id="KW-0833">Ubl conjugation pathway</keyword>